<keyword evidence="1" id="KW-1185">Reference proteome</keyword>
<organism evidence="1 2">
    <name type="scientific">Heligmosomoides polygyrus</name>
    <name type="common">Parasitic roundworm</name>
    <dbReference type="NCBI Taxonomy" id="6339"/>
    <lineage>
        <taxon>Eukaryota</taxon>
        <taxon>Metazoa</taxon>
        <taxon>Ecdysozoa</taxon>
        <taxon>Nematoda</taxon>
        <taxon>Chromadorea</taxon>
        <taxon>Rhabditida</taxon>
        <taxon>Rhabditina</taxon>
        <taxon>Rhabditomorpha</taxon>
        <taxon>Strongyloidea</taxon>
        <taxon>Heligmosomidae</taxon>
        <taxon>Heligmosomoides</taxon>
    </lineage>
</organism>
<reference evidence="2" key="1">
    <citation type="submission" date="2019-09" db="UniProtKB">
        <authorList>
            <consortium name="WormBaseParasite"/>
        </authorList>
    </citation>
    <scope>IDENTIFICATION</scope>
</reference>
<protein>
    <submittedName>
        <fullName evidence="2">GLTSCR1 domain-containing protein</fullName>
    </submittedName>
</protein>
<dbReference type="Proteomes" id="UP000050761">
    <property type="component" value="Unassembled WGS sequence"/>
</dbReference>
<evidence type="ECO:0000313" key="2">
    <source>
        <dbReference type="WBParaSite" id="HPBE_0000034301-mRNA-1"/>
    </source>
</evidence>
<sequence>LLLNVFGKELRNYTGMTSVFQLQSKVSETRQSTLFKHRMLDMVVGKDNPLRRRKSFTERFRDLMPEKAVDESVYGLVDAVSRHTKDVNRQFLSPRFLPIMPDNIFRPMLSPDLFPLYKDDSDNSILPIPEVLEKSGLNSNDRESILELVMDVKSMKLLKNMKQLGLGTDLASITSAVDRVFDELSRSLEAEQRRDMAVRQYSFLNRNQMMKLYGENGILNTTTADLPFNIDEFASLSRFEREETLRNTVRLLAEDPKALHRRHKRTIAIQFFRHTTLSPYAFAPTINTLNVLGPVTLSPSLFSPNIISPLLLSPPVISPQVGNPLIFSPYVLGPNVLSAAVFNAYVFSPYVLSPNVINPYVLSPLILSPYVLCPDVVSPTILSGVVLSPSVASPSVFTESALSINVLSPSFLS</sequence>
<evidence type="ECO:0000313" key="1">
    <source>
        <dbReference type="Proteomes" id="UP000050761"/>
    </source>
</evidence>
<accession>A0A183F2I3</accession>
<dbReference type="InterPro" id="IPR006954">
    <property type="entry name" value="Mlt-10-like"/>
</dbReference>
<dbReference type="PANTHER" id="PTHR21523:SF46">
    <property type="entry name" value="MLT-TEN (MLT-10) RELATED"/>
    <property type="match status" value="1"/>
</dbReference>
<dbReference type="AlphaFoldDB" id="A0A183F2I3"/>
<dbReference type="PANTHER" id="PTHR21523">
    <property type="match status" value="1"/>
</dbReference>
<dbReference type="WBParaSite" id="HPBE_0000034301-mRNA-1">
    <property type="protein sequence ID" value="HPBE_0000034301-mRNA-1"/>
    <property type="gene ID" value="HPBE_0000034301"/>
</dbReference>
<proteinExistence type="predicted"/>
<name>A0A183F2I3_HELPZ</name>
<dbReference type="Pfam" id="PF04870">
    <property type="entry name" value="Moulting_cycle"/>
    <property type="match status" value="1"/>
</dbReference>